<dbReference type="InterPro" id="IPR036097">
    <property type="entry name" value="HisK_dim/P_sf"/>
</dbReference>
<dbReference type="Pfam" id="PF07228">
    <property type="entry name" value="SpoIIE"/>
    <property type="match status" value="1"/>
</dbReference>
<dbReference type="InterPro" id="IPR003018">
    <property type="entry name" value="GAF"/>
</dbReference>
<feature type="domain" description="Histidine kinase" evidence="9">
    <location>
        <begin position="314"/>
        <end position="528"/>
    </location>
</feature>
<dbReference type="PRINTS" id="PR00344">
    <property type="entry name" value="BCTRLSENSOR"/>
</dbReference>
<dbReference type="SMART" id="SM00448">
    <property type="entry name" value="REC"/>
    <property type="match status" value="1"/>
</dbReference>
<evidence type="ECO:0000256" key="3">
    <source>
        <dbReference type="ARBA" id="ARBA00012438"/>
    </source>
</evidence>
<gene>
    <name evidence="12" type="ORF">ACFFH7_12740</name>
</gene>
<dbReference type="EMBL" id="JBHLUD010000004">
    <property type="protein sequence ID" value="MFC0542356.1"/>
    <property type="molecule type" value="Genomic_DNA"/>
</dbReference>
<evidence type="ECO:0000256" key="1">
    <source>
        <dbReference type="ARBA" id="ARBA00000085"/>
    </source>
</evidence>
<feature type="domain" description="Response regulatory" evidence="10">
    <location>
        <begin position="569"/>
        <end position="684"/>
    </location>
</feature>
<organism evidence="12 13">
    <name type="scientific">Kutzneria chonburiensis</name>
    <dbReference type="NCBI Taxonomy" id="1483604"/>
    <lineage>
        <taxon>Bacteria</taxon>
        <taxon>Bacillati</taxon>
        <taxon>Actinomycetota</taxon>
        <taxon>Actinomycetes</taxon>
        <taxon>Pseudonocardiales</taxon>
        <taxon>Pseudonocardiaceae</taxon>
        <taxon>Kutzneria</taxon>
    </lineage>
</organism>
<keyword evidence="4 8" id="KW-0597">Phosphoprotein</keyword>
<dbReference type="Pfam" id="PF13581">
    <property type="entry name" value="HATPase_c_2"/>
    <property type="match status" value="1"/>
</dbReference>
<dbReference type="InterPro" id="IPR011006">
    <property type="entry name" value="CheY-like_superfamily"/>
</dbReference>
<evidence type="ECO:0000256" key="8">
    <source>
        <dbReference type="PROSITE-ProRule" id="PRU00169"/>
    </source>
</evidence>
<feature type="modified residue" description="4-aspartylphosphate" evidence="8">
    <location>
        <position position="617"/>
    </location>
</feature>
<dbReference type="InterPro" id="IPR003661">
    <property type="entry name" value="HisK_dim/P_dom"/>
</dbReference>
<dbReference type="Gene3D" id="3.30.565.10">
    <property type="entry name" value="Histidine kinase-like ATPase, C-terminal domain"/>
    <property type="match status" value="2"/>
</dbReference>
<dbReference type="SUPFAM" id="SSF47384">
    <property type="entry name" value="Homodimeric domain of signal transducing histidine kinase"/>
    <property type="match status" value="1"/>
</dbReference>
<keyword evidence="6" id="KW-0418">Kinase</keyword>
<dbReference type="Gene3D" id="3.60.40.10">
    <property type="entry name" value="PPM-type phosphatase domain"/>
    <property type="match status" value="1"/>
</dbReference>
<dbReference type="SMART" id="SM00388">
    <property type="entry name" value="HisKA"/>
    <property type="match status" value="1"/>
</dbReference>
<dbReference type="Gene3D" id="3.30.450.20">
    <property type="entry name" value="PAS domain"/>
    <property type="match status" value="2"/>
</dbReference>
<dbReference type="Pfam" id="PF02518">
    <property type="entry name" value="HATPase_c"/>
    <property type="match status" value="1"/>
</dbReference>
<keyword evidence="13" id="KW-1185">Reference proteome</keyword>
<feature type="domain" description="PPM-type phosphatase" evidence="11">
    <location>
        <begin position="1128"/>
        <end position="1335"/>
    </location>
</feature>
<dbReference type="SUPFAM" id="SSF55781">
    <property type="entry name" value="GAF domain-like"/>
    <property type="match status" value="3"/>
</dbReference>
<evidence type="ECO:0000313" key="12">
    <source>
        <dbReference type="EMBL" id="MFC0542356.1"/>
    </source>
</evidence>
<evidence type="ECO:0000256" key="6">
    <source>
        <dbReference type="ARBA" id="ARBA00022777"/>
    </source>
</evidence>
<dbReference type="InterPro" id="IPR029016">
    <property type="entry name" value="GAF-like_dom_sf"/>
</dbReference>
<dbReference type="EC" id="2.7.13.3" evidence="3"/>
<dbReference type="InterPro" id="IPR035965">
    <property type="entry name" value="PAS-like_dom_sf"/>
</dbReference>
<dbReference type="SUPFAM" id="SSF81606">
    <property type="entry name" value="PP2C-like"/>
    <property type="match status" value="1"/>
</dbReference>
<dbReference type="Gene3D" id="3.40.50.2300">
    <property type="match status" value="1"/>
</dbReference>
<dbReference type="SUPFAM" id="SSF55874">
    <property type="entry name" value="ATPase domain of HSP90 chaperone/DNA topoisomerase II/histidine kinase"/>
    <property type="match status" value="2"/>
</dbReference>
<dbReference type="InterPro" id="IPR005467">
    <property type="entry name" value="His_kinase_dom"/>
</dbReference>
<reference evidence="12 13" key="1">
    <citation type="submission" date="2024-09" db="EMBL/GenBank/DDBJ databases">
        <authorList>
            <person name="Sun Q."/>
            <person name="Mori K."/>
        </authorList>
    </citation>
    <scope>NUCLEOTIDE SEQUENCE [LARGE SCALE GENOMIC DNA]</scope>
    <source>
        <strain evidence="12 13">TBRC 1432</strain>
    </source>
</reference>
<evidence type="ECO:0000259" key="9">
    <source>
        <dbReference type="PROSITE" id="PS50109"/>
    </source>
</evidence>
<dbReference type="Gene3D" id="3.30.450.40">
    <property type="match status" value="3"/>
</dbReference>
<dbReference type="SUPFAM" id="SSF52172">
    <property type="entry name" value="CheY-like"/>
    <property type="match status" value="1"/>
</dbReference>
<protein>
    <recommendedName>
        <fullName evidence="3">histidine kinase</fullName>
        <ecNumber evidence="3">2.7.13.3</ecNumber>
    </recommendedName>
</protein>
<dbReference type="PROSITE" id="PS50109">
    <property type="entry name" value="HIS_KIN"/>
    <property type="match status" value="1"/>
</dbReference>
<dbReference type="PROSITE" id="PS50110">
    <property type="entry name" value="RESPONSE_REGULATORY"/>
    <property type="match status" value="1"/>
</dbReference>
<dbReference type="Pfam" id="PF00512">
    <property type="entry name" value="HisKA"/>
    <property type="match status" value="1"/>
</dbReference>
<dbReference type="PANTHER" id="PTHR43547:SF2">
    <property type="entry name" value="HYBRID SIGNAL TRANSDUCTION HISTIDINE KINASE C"/>
    <property type="match status" value="1"/>
</dbReference>
<dbReference type="Pfam" id="PF00072">
    <property type="entry name" value="Response_reg"/>
    <property type="match status" value="1"/>
</dbReference>
<dbReference type="SMART" id="SM00387">
    <property type="entry name" value="HATPase_c"/>
    <property type="match status" value="1"/>
</dbReference>
<name>A0ABV6MR83_9PSEU</name>
<evidence type="ECO:0000256" key="5">
    <source>
        <dbReference type="ARBA" id="ARBA00022679"/>
    </source>
</evidence>
<dbReference type="SUPFAM" id="SSF55785">
    <property type="entry name" value="PYP-like sensor domain (PAS domain)"/>
    <property type="match status" value="1"/>
</dbReference>
<dbReference type="Gene3D" id="1.10.287.130">
    <property type="match status" value="1"/>
</dbReference>
<dbReference type="InterPro" id="IPR001789">
    <property type="entry name" value="Sig_transdc_resp-reg_receiver"/>
</dbReference>
<dbReference type="CDD" id="cd16922">
    <property type="entry name" value="HATPase_EvgS-ArcB-TorS-like"/>
    <property type="match status" value="1"/>
</dbReference>
<dbReference type="CDD" id="cd00130">
    <property type="entry name" value="PAS"/>
    <property type="match status" value="1"/>
</dbReference>
<dbReference type="InterPro" id="IPR003594">
    <property type="entry name" value="HATPase_dom"/>
</dbReference>
<keyword evidence="5" id="KW-0808">Transferase</keyword>
<evidence type="ECO:0000256" key="2">
    <source>
        <dbReference type="ARBA" id="ARBA00004236"/>
    </source>
</evidence>
<dbReference type="Pfam" id="PF13185">
    <property type="entry name" value="GAF_2"/>
    <property type="match status" value="3"/>
</dbReference>
<dbReference type="PANTHER" id="PTHR43547">
    <property type="entry name" value="TWO-COMPONENT HISTIDINE KINASE"/>
    <property type="match status" value="1"/>
</dbReference>
<evidence type="ECO:0000259" key="11">
    <source>
        <dbReference type="PROSITE" id="PS51746"/>
    </source>
</evidence>
<evidence type="ECO:0000259" key="10">
    <source>
        <dbReference type="PROSITE" id="PS50110"/>
    </source>
</evidence>
<dbReference type="SMART" id="SM00331">
    <property type="entry name" value="PP2C_SIG"/>
    <property type="match status" value="1"/>
</dbReference>
<evidence type="ECO:0000256" key="7">
    <source>
        <dbReference type="ARBA" id="ARBA00023012"/>
    </source>
</evidence>
<dbReference type="RefSeq" id="WP_379793986.1">
    <property type="nucleotide sequence ID" value="NZ_JBHLUD010000004.1"/>
</dbReference>
<comment type="subcellular location">
    <subcellularLocation>
        <location evidence="2">Cell membrane</location>
    </subcellularLocation>
</comment>
<dbReference type="Pfam" id="PF08447">
    <property type="entry name" value="PAS_3"/>
    <property type="match status" value="1"/>
</dbReference>
<sequence length="1478" mass="160001">MSDVFPGSSEMAARMRAFDWSTSPLGTPDSWSEGLRTAVRICLTSRFPMILWWGDELRFLYNDAYLPLLGSKHPALDKPGSSVWSEIWHIIGPMLDGVLATGEATWSDDLLLPMNRHGYWEETYWTYSYSPLHDDAGAVVGVFTAVSDTTERVVGARRMAALQDLGAQAGAATVEDACRRIADWADRHGQDVPYVSVHLGDISDERWPLAEVLRDGAPVVVTAVEGLPSGGWATPPTEAMVLPLRSDAGDRPLGTVVLAASGGRALDEGYRAFLRLVADQIAGLVNGAMAYQAQQRRAEELAALDRSKTVFFSNISHEFRTPLTLIAGPLRELREQAPPDVDEQLSMIERNAMRLGKLVNALLDFSRIEAGRVQAQYEPVDLALVTTELASVFRAAMEKAGLALTVDCPPLGRPVRVDRDMYEKVVLNLLSNAFKFTLDGTVTVSLRADGEHAVLSVRDTGVGIPEAEMSRLFERFHRIEQPRARSTEGSGIGLALVRELVRLHGGDISAESVDGEGTAFTVRIPFGEGDPSEPIPDHRSASMPYVEEALRWLPPDVPSGGPFDQGPGYVLVADDNADMRDYLGRLLGERHTVRTVGDGDHALELIRTDPPDLLISDVMMPRLDGISLVRVLRADPRLARIPVLLLSARAGQEAAAEGLRAGADDYLVKPFAAGELLARVNTHVRLGRVRRQGEERFRTMADVAPALIWASDRTGLRVLANRGWSEFTGDQGLGEQWQDALHPDDRDRYLETFEQANRDGAPFDIEYRLRRADGAYHWMLEHAVPIGGGVEFGGHVASCVDVNERYREGERQRLLAQVGTALDTASGVRQRLDRLIGVLIDSQLADGCTVARTTGSGRLVTMAQAGAPVDPATVDEPTVVGDNEMALPLRARGETLAVLTMCRTAQESPYDDRDLALAEQIADRAGIALDNALLLAEEQAAARRLALVQQATADFSAATSPQLVAETVATHGRTLFLDHEFVLFEQRDAHRLEPLVVPGQQYGLDRLDLREHSPVADAVTSLAPLWLDQVDDWRGEYPDFVDRARSIGFRSGAVIPLTANGTCIGVLALGSRREFPLDAGDKRAALALAEQCGQALDRARLYQAEHEIAETLQRSLLPARLPRLDRLALAARYLAGAAFSQAGGDWYDVLPLDEDRVALIVGDVVGQGPRAAAAMGQLRSTLAAYLLEGHPPASALARLDEFAARIPDALASTVVCAVVDTAAAELRWARAGHLPPLIIMDGHGEFLSGAHGPVLGLGAGMEFTEEQCSLSPRASIVLYTDGLVERRDADLDEDLERLAATAADLPPEELAVWLVDHLLTDEGPSDDVALVVARLVPAPLHRTLPARADQLAVARQDVTAWAKAAGLPRPLIDDLLLVIGEATANSVEHAYRDRPAGDFTYELRCTSGGGVSGVVTDGGHWRPVPADNGTRGRGLAMIKAASVLSEVHGSETGTRVEFTLRPAVAAVETPGYGQVHGQ</sequence>
<dbReference type="InterPro" id="IPR000014">
    <property type="entry name" value="PAS"/>
</dbReference>
<dbReference type="CDD" id="cd17574">
    <property type="entry name" value="REC_OmpR"/>
    <property type="match status" value="1"/>
</dbReference>
<evidence type="ECO:0000256" key="4">
    <source>
        <dbReference type="ARBA" id="ARBA00022553"/>
    </source>
</evidence>
<dbReference type="NCBIfam" id="TIGR00229">
    <property type="entry name" value="sensory_box"/>
    <property type="match status" value="1"/>
</dbReference>
<dbReference type="Proteomes" id="UP001589810">
    <property type="component" value="Unassembled WGS sequence"/>
</dbReference>
<dbReference type="PROSITE" id="PS51746">
    <property type="entry name" value="PPM_2"/>
    <property type="match status" value="1"/>
</dbReference>
<dbReference type="SMART" id="SM00065">
    <property type="entry name" value="GAF"/>
    <property type="match status" value="3"/>
</dbReference>
<comment type="catalytic activity">
    <reaction evidence="1">
        <text>ATP + protein L-histidine = ADP + protein N-phospho-L-histidine.</text>
        <dbReference type="EC" id="2.7.13.3"/>
    </reaction>
</comment>
<keyword evidence="7" id="KW-0902">Two-component regulatory system</keyword>
<dbReference type="CDD" id="cd16936">
    <property type="entry name" value="HATPase_RsbW-like"/>
    <property type="match status" value="1"/>
</dbReference>
<dbReference type="InterPro" id="IPR036457">
    <property type="entry name" value="PPM-type-like_dom_sf"/>
</dbReference>
<dbReference type="InterPro" id="IPR001932">
    <property type="entry name" value="PPM-type_phosphatase-like_dom"/>
</dbReference>
<dbReference type="InterPro" id="IPR036890">
    <property type="entry name" value="HATPase_C_sf"/>
</dbReference>
<evidence type="ECO:0000313" key="13">
    <source>
        <dbReference type="Proteomes" id="UP001589810"/>
    </source>
</evidence>
<dbReference type="InterPro" id="IPR013655">
    <property type="entry name" value="PAS_fold_3"/>
</dbReference>
<dbReference type="SMART" id="SM00091">
    <property type="entry name" value="PAS"/>
    <property type="match status" value="1"/>
</dbReference>
<dbReference type="InterPro" id="IPR004358">
    <property type="entry name" value="Sig_transdc_His_kin-like_C"/>
</dbReference>
<proteinExistence type="predicted"/>
<comment type="caution">
    <text evidence="12">The sequence shown here is derived from an EMBL/GenBank/DDBJ whole genome shotgun (WGS) entry which is preliminary data.</text>
</comment>
<accession>A0ABV6MR83</accession>
<dbReference type="CDD" id="cd00082">
    <property type="entry name" value="HisKA"/>
    <property type="match status" value="1"/>
</dbReference>